<accession>A0A1Q9GZ59</accession>
<comment type="caution">
    <text evidence="1">The sequence shown here is derived from an EMBL/GenBank/DDBJ whole genome shotgun (WGS) entry which is preliminary data.</text>
</comment>
<dbReference type="Pfam" id="PF25855">
    <property type="entry name" value="IpaJ_protease"/>
    <property type="match status" value="1"/>
</dbReference>
<dbReference type="RefSeq" id="WP_075762266.1">
    <property type="nucleotide sequence ID" value="NZ_MJIL01000046.1"/>
</dbReference>
<evidence type="ECO:0000313" key="1">
    <source>
        <dbReference type="EMBL" id="OLQ80546.1"/>
    </source>
</evidence>
<dbReference type="InterPro" id="IPR058988">
    <property type="entry name" value="IpaJ"/>
</dbReference>
<name>A0A1Q9GZ59_9GAMM</name>
<dbReference type="OrthoDB" id="5876422at2"/>
<proteinExistence type="predicted"/>
<protein>
    <recommendedName>
        <fullName evidence="3">Peptidase C39-like domain-containing protein</fullName>
    </recommendedName>
</protein>
<evidence type="ECO:0000313" key="2">
    <source>
        <dbReference type="Proteomes" id="UP000186905"/>
    </source>
</evidence>
<keyword evidence="2" id="KW-1185">Reference proteome</keyword>
<gene>
    <name evidence="1" type="ORF">BIT28_15850</name>
</gene>
<sequence>MNKFPNLRQPKGSAYCGPYCIVACLYALKLLPHVLLTEINKYNFKEKNFNGELVDLTSAYNLNELALKIYSVTGILSEGKDPAYIDGSGSNSLAAVLYVLNKLGLKTEVVIADSTHYTYLQTLFPFEFELLNQLKAPITVLNDQPAMLGGQLLISVIAFPDSLHFVANNDKGEWFDSELNDHQLNWDAIEQWDTSSNKREKATWLGISIRVSI</sequence>
<dbReference type="EMBL" id="MJIL01000046">
    <property type="protein sequence ID" value="OLQ80546.1"/>
    <property type="molecule type" value="Genomic_DNA"/>
</dbReference>
<organism evidence="1 2">
    <name type="scientific">Photobacterium proteolyticum</name>
    <dbReference type="NCBI Taxonomy" id="1903952"/>
    <lineage>
        <taxon>Bacteria</taxon>
        <taxon>Pseudomonadati</taxon>
        <taxon>Pseudomonadota</taxon>
        <taxon>Gammaproteobacteria</taxon>
        <taxon>Vibrionales</taxon>
        <taxon>Vibrionaceae</taxon>
        <taxon>Photobacterium</taxon>
    </lineage>
</organism>
<evidence type="ECO:0008006" key="3">
    <source>
        <dbReference type="Google" id="ProtNLM"/>
    </source>
</evidence>
<dbReference type="AlphaFoldDB" id="A0A1Q9GZ59"/>
<reference evidence="1 2" key="1">
    <citation type="submission" date="2016-09" db="EMBL/GenBank/DDBJ databases">
        <title>Photobacterium proteolyticum sp. nov. a protease producing bacterium isolated from ocean sediments of Laizhou Bay.</title>
        <authorList>
            <person name="Li Y."/>
        </authorList>
    </citation>
    <scope>NUCLEOTIDE SEQUENCE [LARGE SCALE GENOMIC DNA]</scope>
    <source>
        <strain evidence="1 2">13-12</strain>
    </source>
</reference>
<dbReference type="Proteomes" id="UP000186905">
    <property type="component" value="Unassembled WGS sequence"/>
</dbReference>